<comment type="caution">
    <text evidence="6">The sequence shown here is derived from an EMBL/GenBank/DDBJ whole genome shotgun (WGS) entry which is preliminary data.</text>
</comment>
<dbReference type="InterPro" id="IPR022973">
    <property type="entry name" value="Ribosomal_uL10_bac"/>
</dbReference>
<dbReference type="SUPFAM" id="SSF160369">
    <property type="entry name" value="Ribosomal protein L10-like"/>
    <property type="match status" value="1"/>
</dbReference>
<dbReference type="Gene3D" id="6.10.250.290">
    <property type="match status" value="1"/>
</dbReference>
<dbReference type="EMBL" id="CASHTH010001352">
    <property type="protein sequence ID" value="CAI8014272.1"/>
    <property type="molecule type" value="Genomic_DNA"/>
</dbReference>
<gene>
    <name evidence="6" type="ORF">GBAR_LOCUS8945</name>
</gene>
<dbReference type="NCBIfam" id="NF000955">
    <property type="entry name" value="PRK00099.1-1"/>
    <property type="match status" value="1"/>
</dbReference>
<dbReference type="Proteomes" id="UP001174909">
    <property type="component" value="Unassembled WGS sequence"/>
</dbReference>
<dbReference type="HAMAP" id="MF_00362">
    <property type="entry name" value="Ribosomal_uL10"/>
    <property type="match status" value="1"/>
</dbReference>
<accession>A0AA35RND9</accession>
<comment type="similarity">
    <text evidence="1">Belongs to the universal ribosomal protein uL10 family.</text>
</comment>
<evidence type="ECO:0000256" key="2">
    <source>
        <dbReference type="ARBA" id="ARBA00022980"/>
    </source>
</evidence>
<keyword evidence="2 6" id="KW-0689">Ribosomal protein</keyword>
<dbReference type="InterPro" id="IPR001790">
    <property type="entry name" value="Ribosomal_uL10"/>
</dbReference>
<name>A0AA35RND9_GEOBA</name>
<evidence type="ECO:0000313" key="7">
    <source>
        <dbReference type="Proteomes" id="UP001174909"/>
    </source>
</evidence>
<dbReference type="InterPro" id="IPR047865">
    <property type="entry name" value="Ribosomal_uL10_bac_type"/>
</dbReference>
<dbReference type="GO" id="GO:0006412">
    <property type="term" value="P:translation"/>
    <property type="evidence" value="ECO:0007669"/>
    <property type="project" value="InterPro"/>
</dbReference>
<evidence type="ECO:0000256" key="3">
    <source>
        <dbReference type="ARBA" id="ARBA00023274"/>
    </source>
</evidence>
<organism evidence="6 7">
    <name type="scientific">Geodia barretti</name>
    <name type="common">Barrett's horny sponge</name>
    <dbReference type="NCBI Taxonomy" id="519541"/>
    <lineage>
        <taxon>Eukaryota</taxon>
        <taxon>Metazoa</taxon>
        <taxon>Porifera</taxon>
        <taxon>Demospongiae</taxon>
        <taxon>Heteroscleromorpha</taxon>
        <taxon>Tetractinellida</taxon>
        <taxon>Astrophorina</taxon>
        <taxon>Geodiidae</taxon>
        <taxon>Geodia</taxon>
    </lineage>
</organism>
<dbReference type="InterPro" id="IPR002363">
    <property type="entry name" value="Ribosomal_uL10_CS_bac"/>
</dbReference>
<dbReference type="GO" id="GO:0015934">
    <property type="term" value="C:large ribosomal subunit"/>
    <property type="evidence" value="ECO:0007669"/>
    <property type="project" value="InterPro"/>
</dbReference>
<proteinExistence type="inferred from homology"/>
<evidence type="ECO:0000256" key="1">
    <source>
        <dbReference type="ARBA" id="ARBA00008889"/>
    </source>
</evidence>
<reference evidence="6" key="1">
    <citation type="submission" date="2023-03" db="EMBL/GenBank/DDBJ databases">
        <authorList>
            <person name="Steffen K."/>
            <person name="Cardenas P."/>
        </authorList>
    </citation>
    <scope>NUCLEOTIDE SEQUENCE</scope>
</reference>
<keyword evidence="3" id="KW-0687">Ribonucleoprotein</keyword>
<dbReference type="InterPro" id="IPR043141">
    <property type="entry name" value="Ribosomal_uL10-like_sf"/>
</dbReference>
<dbReference type="CDD" id="cd05797">
    <property type="entry name" value="Ribosomal_L10"/>
    <property type="match status" value="1"/>
</dbReference>
<dbReference type="PROSITE" id="PS01109">
    <property type="entry name" value="RIBOSOMAL_L10"/>
    <property type="match status" value="1"/>
</dbReference>
<dbReference type="Pfam" id="PF00466">
    <property type="entry name" value="Ribosomal_L10"/>
    <property type="match status" value="1"/>
</dbReference>
<evidence type="ECO:0000313" key="6">
    <source>
        <dbReference type="EMBL" id="CAI8014272.1"/>
    </source>
</evidence>
<keyword evidence="7" id="KW-1185">Reference proteome</keyword>
<sequence>MALSRTAKETRLEELRTVLGRAESVILVDFKGLDVPQVTELRRKVRGAQASYRVVKNSIARRALEGTSFEALRDRVTGTTAVAYSSDDPVALARALVEFAKDVPALTVRAAVVQGRAIDAEAVTGLSALPGKEQLYAKLLMLLNAPATNVVRVLSGAARDLVTVLDQVREKKSKEEG</sequence>
<evidence type="ECO:0000256" key="5">
    <source>
        <dbReference type="ARBA" id="ARBA00035716"/>
    </source>
</evidence>
<dbReference type="AlphaFoldDB" id="A0AA35RND9"/>
<evidence type="ECO:0000256" key="4">
    <source>
        <dbReference type="ARBA" id="ARBA00035707"/>
    </source>
</evidence>
<dbReference type="Gene3D" id="3.30.70.1730">
    <property type="match status" value="1"/>
</dbReference>
<dbReference type="PANTHER" id="PTHR11560">
    <property type="entry name" value="39S RIBOSOMAL PROTEIN L10, MITOCHONDRIAL"/>
    <property type="match status" value="1"/>
</dbReference>
<protein>
    <recommendedName>
        <fullName evidence="4">Large ribosomal subunit protein uL10m</fullName>
    </recommendedName>
    <alternativeName>
        <fullName evidence="5">39S ribosomal protein L10, mitochondrial</fullName>
    </alternativeName>
</protein>
<dbReference type="GO" id="GO:0003735">
    <property type="term" value="F:structural constituent of ribosome"/>
    <property type="evidence" value="ECO:0007669"/>
    <property type="project" value="InterPro"/>
</dbReference>